<keyword evidence="3" id="KW-1185">Reference proteome</keyword>
<feature type="chain" id="PRO_5007155008" description="PknH-like protein" evidence="1">
    <location>
        <begin position="31"/>
        <end position="205"/>
    </location>
</feature>
<proteinExistence type="predicted"/>
<evidence type="ECO:0000313" key="2">
    <source>
        <dbReference type="EMBL" id="KUN66810.1"/>
    </source>
</evidence>
<name>A0A117R226_9ACTN</name>
<feature type="signal peptide" evidence="1">
    <location>
        <begin position="1"/>
        <end position="30"/>
    </location>
</feature>
<comment type="caution">
    <text evidence="2">The sequence shown here is derived from an EMBL/GenBank/DDBJ whole genome shotgun (WGS) entry which is preliminary data.</text>
</comment>
<reference evidence="2 3" key="1">
    <citation type="submission" date="2015-10" db="EMBL/GenBank/DDBJ databases">
        <title>Draft genome sequence of Streptomyces griseorubiginosus DSM 40469, type strain for the species Streptomyces griseorubiginosus.</title>
        <authorList>
            <person name="Ruckert C."/>
            <person name="Winkler A."/>
            <person name="Kalinowski J."/>
            <person name="Kampfer P."/>
            <person name="Glaeser S."/>
        </authorList>
    </citation>
    <scope>NUCLEOTIDE SEQUENCE [LARGE SCALE GENOMIC DNA]</scope>
    <source>
        <strain evidence="2 3">DSM 40469</strain>
    </source>
</reference>
<gene>
    <name evidence="2" type="ORF">AQJ54_16530</name>
</gene>
<evidence type="ECO:0008006" key="4">
    <source>
        <dbReference type="Google" id="ProtNLM"/>
    </source>
</evidence>
<keyword evidence="1" id="KW-0732">Signal</keyword>
<dbReference type="Proteomes" id="UP000054375">
    <property type="component" value="Unassembled WGS sequence"/>
</dbReference>
<accession>A0A117R226</accession>
<organism evidence="2 3">
    <name type="scientific">Streptomyces griseorubiginosus</name>
    <dbReference type="NCBI Taxonomy" id="67304"/>
    <lineage>
        <taxon>Bacteria</taxon>
        <taxon>Bacillati</taxon>
        <taxon>Actinomycetota</taxon>
        <taxon>Actinomycetes</taxon>
        <taxon>Kitasatosporales</taxon>
        <taxon>Streptomycetaceae</taxon>
        <taxon>Streptomyces</taxon>
    </lineage>
</organism>
<evidence type="ECO:0000256" key="1">
    <source>
        <dbReference type="SAM" id="SignalP"/>
    </source>
</evidence>
<dbReference type="AlphaFoldDB" id="A0A117R226"/>
<dbReference type="RefSeq" id="WP_062238087.1">
    <property type="nucleotide sequence ID" value="NZ_JBHUVV010000024.1"/>
</dbReference>
<dbReference type="EMBL" id="LMWV01000014">
    <property type="protein sequence ID" value="KUN66810.1"/>
    <property type="molecule type" value="Genomic_DNA"/>
</dbReference>
<protein>
    <recommendedName>
        <fullName evidence="4">PknH-like protein</fullName>
    </recommendedName>
</protein>
<sequence length="205" mass="21361">MFMRTRVGALSALALTGLALGATLATPAQAAPKAPGFLAAADLPPHPSSDWTAGKVTVGVGEAGLGVCAEAGVPARSSAWNREFRTELETGARQVTLVLRDTATAKSLVSQLNRDFKNCATRIEQADPETSATGKDFGKLSVEEGAHVYGLATETSFGALDVHLMSVGRDGRTVTVVNWGEMGRLGDAPVKAFKKTTVTAVNKLH</sequence>
<evidence type="ECO:0000313" key="3">
    <source>
        <dbReference type="Proteomes" id="UP000054375"/>
    </source>
</evidence>